<reference evidence="1" key="1">
    <citation type="journal article" date="2014" name="Front. Microbiol.">
        <title>High frequency of phylogenetically diverse reductive dehalogenase-homologous genes in deep subseafloor sedimentary metagenomes.</title>
        <authorList>
            <person name="Kawai M."/>
            <person name="Futagami T."/>
            <person name="Toyoda A."/>
            <person name="Takaki Y."/>
            <person name="Nishi S."/>
            <person name="Hori S."/>
            <person name="Arai W."/>
            <person name="Tsubouchi T."/>
            <person name="Morono Y."/>
            <person name="Uchiyama I."/>
            <person name="Ito T."/>
            <person name="Fujiyama A."/>
            <person name="Inagaki F."/>
            <person name="Takami H."/>
        </authorList>
    </citation>
    <scope>NUCLEOTIDE SEQUENCE</scope>
    <source>
        <strain evidence="1">Expedition CK06-06</strain>
    </source>
</reference>
<dbReference type="Gene3D" id="2.120.10.30">
    <property type="entry name" value="TolB, C-terminal domain"/>
    <property type="match status" value="1"/>
</dbReference>
<dbReference type="SUPFAM" id="SSF101898">
    <property type="entry name" value="NHL repeat"/>
    <property type="match status" value="1"/>
</dbReference>
<feature type="non-terminal residue" evidence="1">
    <location>
        <position position="1"/>
    </location>
</feature>
<dbReference type="InterPro" id="IPR010620">
    <property type="entry name" value="SBBP_repeat"/>
</dbReference>
<organism evidence="1">
    <name type="scientific">marine sediment metagenome</name>
    <dbReference type="NCBI Taxonomy" id="412755"/>
    <lineage>
        <taxon>unclassified sequences</taxon>
        <taxon>metagenomes</taxon>
        <taxon>ecological metagenomes</taxon>
    </lineage>
</organism>
<proteinExistence type="predicted"/>
<dbReference type="InterPro" id="IPR011042">
    <property type="entry name" value="6-blade_b-propeller_TolB-like"/>
</dbReference>
<evidence type="ECO:0008006" key="2">
    <source>
        <dbReference type="Google" id="ProtNLM"/>
    </source>
</evidence>
<dbReference type="EMBL" id="BART01033181">
    <property type="protein sequence ID" value="GAH17737.1"/>
    <property type="molecule type" value="Genomic_DNA"/>
</dbReference>
<evidence type="ECO:0000313" key="1">
    <source>
        <dbReference type="EMBL" id="GAH17737.1"/>
    </source>
</evidence>
<dbReference type="AlphaFoldDB" id="X1DBY7"/>
<dbReference type="PANTHER" id="PTHR35580:SF1">
    <property type="entry name" value="PHYTASE-LIKE DOMAIN-CONTAINING PROTEIN"/>
    <property type="match status" value="1"/>
</dbReference>
<name>X1DBY7_9ZZZZ</name>
<accession>X1DBY7</accession>
<protein>
    <recommendedName>
        <fullName evidence="2">Bulb-type lectin domain-containing protein</fullName>
    </recommendedName>
</protein>
<dbReference type="InterPro" id="IPR052918">
    <property type="entry name" value="Motility_Chemotaxis_Reg"/>
</dbReference>
<gene>
    <name evidence="1" type="ORF">S01H4_57110</name>
</gene>
<sequence length="215" mass="24466">GTLIHVYDMILNISDSSDTFFYYWSVDSFPGLDDYYFTIIAHDNSSNLALETRYFNIIDIIPYGYTKEMEASWHSSSHSYSDWCYDIAIDSLGNIYLVGTDAINWGDICLVKLDSSGNYQWNRIWSGYTDSATAVAIDSLDNVYVLGKTDVNDRGNYDVVLLKYNNLGILQWQRFWGGSEWEYAESLAIDSNDNIYVVGNTRSYGEGGPDILLLK</sequence>
<dbReference type="PANTHER" id="PTHR35580">
    <property type="entry name" value="CELL SURFACE GLYCOPROTEIN (S-LAYER PROTEIN)-LIKE PROTEIN"/>
    <property type="match status" value="1"/>
</dbReference>
<comment type="caution">
    <text evidence="1">The sequence shown here is derived from an EMBL/GenBank/DDBJ whole genome shotgun (WGS) entry which is preliminary data.</text>
</comment>
<dbReference type="Pfam" id="PF06739">
    <property type="entry name" value="SBBP"/>
    <property type="match status" value="3"/>
</dbReference>